<dbReference type="InterPro" id="IPR002401">
    <property type="entry name" value="Cyt_P450_E_grp-I"/>
</dbReference>
<dbReference type="Pfam" id="PF00067">
    <property type="entry name" value="p450"/>
    <property type="match status" value="1"/>
</dbReference>
<reference evidence="6 7" key="1">
    <citation type="submission" date="2017-10" db="EMBL/GenBank/DDBJ databases">
        <title>Extensive intraspecific genome diversity in a model arbuscular mycorrhizal fungus.</title>
        <authorList>
            <person name="Chen E.C.H."/>
            <person name="Morin E."/>
            <person name="Baudet D."/>
            <person name="Noel J."/>
            <person name="Ndikumana S."/>
            <person name="Charron P."/>
            <person name="St-Onge C."/>
            <person name="Giorgi J."/>
            <person name="Grigoriev I.V."/>
            <person name="Roux C."/>
            <person name="Martin F.M."/>
            <person name="Corradi N."/>
        </authorList>
    </citation>
    <scope>NUCLEOTIDE SEQUENCE [LARGE SCALE GENOMIC DNA]</scope>
    <source>
        <strain evidence="6 7">A1</strain>
    </source>
</reference>
<comment type="caution">
    <text evidence="6">The sequence shown here is derived from an EMBL/GenBank/DDBJ whole genome shotgun (WGS) entry which is preliminary data.</text>
</comment>
<dbReference type="SUPFAM" id="SSF48264">
    <property type="entry name" value="Cytochrome P450"/>
    <property type="match status" value="1"/>
</dbReference>
<dbReference type="VEuPathDB" id="FungiDB:FUN_022160"/>
<dbReference type="Proteomes" id="UP000232688">
    <property type="component" value="Unassembled WGS sequence"/>
</dbReference>
<dbReference type="GO" id="GO:0005506">
    <property type="term" value="F:iron ion binding"/>
    <property type="evidence" value="ECO:0007669"/>
    <property type="project" value="InterPro"/>
</dbReference>
<evidence type="ECO:0000256" key="5">
    <source>
        <dbReference type="SAM" id="Phobius"/>
    </source>
</evidence>
<keyword evidence="5" id="KW-1133">Transmembrane helix</keyword>
<dbReference type="GO" id="GO:0016705">
    <property type="term" value="F:oxidoreductase activity, acting on paired donors, with incorporation or reduction of molecular oxygen"/>
    <property type="evidence" value="ECO:0007669"/>
    <property type="project" value="InterPro"/>
</dbReference>
<proteinExistence type="inferred from homology"/>
<keyword evidence="2 3" id="KW-0408">Iron</keyword>
<protein>
    <submittedName>
        <fullName evidence="6">Cytochrome P450</fullName>
    </submittedName>
</protein>
<feature type="transmembrane region" description="Helical" evidence="5">
    <location>
        <begin position="12"/>
        <end position="31"/>
    </location>
</feature>
<dbReference type="GO" id="GO:0020037">
    <property type="term" value="F:heme binding"/>
    <property type="evidence" value="ECO:0007669"/>
    <property type="project" value="InterPro"/>
</dbReference>
<evidence type="ECO:0000256" key="2">
    <source>
        <dbReference type="ARBA" id="ARBA00023004"/>
    </source>
</evidence>
<keyword evidence="4" id="KW-0503">Monooxygenase</keyword>
<dbReference type="PRINTS" id="PR00385">
    <property type="entry name" value="P450"/>
</dbReference>
<dbReference type="CDD" id="cd00302">
    <property type="entry name" value="cytochrome_P450"/>
    <property type="match status" value="1"/>
</dbReference>
<dbReference type="AlphaFoldDB" id="A0A2N0SJ25"/>
<keyword evidence="1 3" id="KW-0479">Metal-binding</keyword>
<dbReference type="InterPro" id="IPR017972">
    <property type="entry name" value="Cyt_P450_CS"/>
</dbReference>
<keyword evidence="4" id="KW-0560">Oxidoreductase</keyword>
<sequence>MIFKLLENFEINDFGLLLITILITCVAHYYYKYFTRVNPLPGPFPFPFIGYFPYIYWFNRDYNKFYSYCNKKYGDLYEIYGRAEELGFAGKGLMLNTIDQTNKLFNELEIYWSKLFLKEEIIKENRNKLNFSEWFYHYTNDIVINLLTGKRSYSMAAYFDTLSNEKSDHQSARVINSVKLFQALPNDVLQGMEFINQKLNAIIKSRRQEIEEKPLDEPLPHDMLTSMIIKNTLRDDNYIETGEATRPMTDTEIRVNILDGIFTGTYKIGNMLSFIVYYIAHNPDVKKKMLKEIDSIFQGDKMRPITKDDFYSLSYCEAIVKEVARIHPVIHLLTRYIDKPNKVAEYHWPADSLFLINVKSVHNNDDYWEEPNKFNPDRWIVKNFEPKKGSFFMFGGGLRLCPGRKLATIELVCLIALLFRKYEIDLVDMNTPIKTTNSGTMVLCVDLLVEIKPRN</sequence>
<dbReference type="EMBL" id="LLXH01000020">
    <property type="protein sequence ID" value="PKC75548.1"/>
    <property type="molecule type" value="Genomic_DNA"/>
</dbReference>
<name>A0A2N0SJ25_9GLOM</name>
<evidence type="ECO:0000313" key="6">
    <source>
        <dbReference type="EMBL" id="PKC75548.1"/>
    </source>
</evidence>
<comment type="cofactor">
    <cofactor evidence="3">
        <name>heme</name>
        <dbReference type="ChEBI" id="CHEBI:30413"/>
    </cofactor>
</comment>
<dbReference type="PANTHER" id="PTHR24301">
    <property type="entry name" value="THROMBOXANE-A SYNTHASE"/>
    <property type="match status" value="1"/>
</dbReference>
<keyword evidence="3 4" id="KW-0349">Heme</keyword>
<dbReference type="PRINTS" id="PR00463">
    <property type="entry name" value="EP450I"/>
</dbReference>
<comment type="similarity">
    <text evidence="4">Belongs to the cytochrome P450 family.</text>
</comment>
<dbReference type="GO" id="GO:0004497">
    <property type="term" value="F:monooxygenase activity"/>
    <property type="evidence" value="ECO:0007669"/>
    <property type="project" value="UniProtKB-KW"/>
</dbReference>
<evidence type="ECO:0000256" key="1">
    <source>
        <dbReference type="ARBA" id="ARBA00022723"/>
    </source>
</evidence>
<keyword evidence="5" id="KW-0812">Transmembrane</keyword>
<dbReference type="InterPro" id="IPR001128">
    <property type="entry name" value="Cyt_P450"/>
</dbReference>
<accession>A0A2N0SJ25</accession>
<evidence type="ECO:0000313" key="7">
    <source>
        <dbReference type="Proteomes" id="UP000232688"/>
    </source>
</evidence>
<organism evidence="6 7">
    <name type="scientific">Rhizophagus irregularis</name>
    <dbReference type="NCBI Taxonomy" id="588596"/>
    <lineage>
        <taxon>Eukaryota</taxon>
        <taxon>Fungi</taxon>
        <taxon>Fungi incertae sedis</taxon>
        <taxon>Mucoromycota</taxon>
        <taxon>Glomeromycotina</taxon>
        <taxon>Glomeromycetes</taxon>
        <taxon>Glomerales</taxon>
        <taxon>Glomeraceae</taxon>
        <taxon>Rhizophagus</taxon>
    </lineage>
</organism>
<dbReference type="PROSITE" id="PS00086">
    <property type="entry name" value="CYTOCHROME_P450"/>
    <property type="match status" value="1"/>
</dbReference>
<dbReference type="VEuPathDB" id="FungiDB:RhiirA1_448598"/>
<evidence type="ECO:0000256" key="4">
    <source>
        <dbReference type="RuleBase" id="RU000461"/>
    </source>
</evidence>
<dbReference type="VEuPathDB" id="FungiDB:RhiirFUN_025877"/>
<feature type="binding site" description="axial binding residue" evidence="3">
    <location>
        <position position="401"/>
    </location>
    <ligand>
        <name>heme</name>
        <dbReference type="ChEBI" id="CHEBI:30413"/>
    </ligand>
    <ligandPart>
        <name>Fe</name>
        <dbReference type="ChEBI" id="CHEBI:18248"/>
    </ligandPart>
</feature>
<keyword evidence="5" id="KW-0472">Membrane</keyword>
<dbReference type="InterPro" id="IPR036396">
    <property type="entry name" value="Cyt_P450_sf"/>
</dbReference>
<dbReference type="PANTHER" id="PTHR24301:SF2">
    <property type="entry name" value="THROMBOXANE-A SYNTHASE"/>
    <property type="match status" value="1"/>
</dbReference>
<reference evidence="6 7" key="2">
    <citation type="submission" date="2017-10" db="EMBL/GenBank/DDBJ databases">
        <title>Genome analyses suggest a sexual origin of heterokaryosis in a supposedly ancient asexual fungus.</title>
        <authorList>
            <person name="Corradi N."/>
            <person name="Sedzielewska K."/>
            <person name="Noel J."/>
            <person name="Charron P."/>
            <person name="Farinelli L."/>
            <person name="Marton T."/>
            <person name="Kruger M."/>
            <person name="Pelin A."/>
            <person name="Brachmann A."/>
            <person name="Corradi N."/>
        </authorList>
    </citation>
    <scope>NUCLEOTIDE SEQUENCE [LARGE SCALE GENOMIC DNA]</scope>
    <source>
        <strain evidence="6 7">A1</strain>
    </source>
</reference>
<gene>
    <name evidence="6" type="ORF">RhiirA1_448598</name>
</gene>
<dbReference type="Gene3D" id="1.10.630.10">
    <property type="entry name" value="Cytochrome P450"/>
    <property type="match status" value="1"/>
</dbReference>
<evidence type="ECO:0000256" key="3">
    <source>
        <dbReference type="PIRSR" id="PIRSR602401-1"/>
    </source>
</evidence>